<keyword evidence="2" id="KW-0597">Phosphoprotein</keyword>
<keyword evidence="8" id="KW-1185">Reference proteome</keyword>
<protein>
    <submittedName>
        <fullName evidence="7">Uncharacterized protein</fullName>
    </submittedName>
</protein>
<keyword evidence="5" id="KW-0539">Nucleus</keyword>
<sequence>MTGYFAFPPPSAPGSSTTSARTPFAAAGNTTIPTQQAKSDADSSSKLDDEAWAERLRLQEERRQKRLAYEQEQIRRAELDWVRAGGVLRNAQGRRDKARTELYRAEIRVLDEERAILDRWNVYEDRCRKLSTSDDYVTWSDIPWPVQQPPMNIEDFTSTAIADFLFAPLRVRGASGTRKDKLRQALLRWHPDKLSAVLSKVDDADQGRVLEGIHAVFRCLRELQDLEKNS</sequence>
<feature type="region of interest" description="Disordered" evidence="6">
    <location>
        <begin position="1"/>
        <end position="47"/>
    </location>
</feature>
<keyword evidence="4" id="KW-0040">ANK repeat</keyword>
<evidence type="ECO:0000256" key="3">
    <source>
        <dbReference type="ARBA" id="ARBA00022737"/>
    </source>
</evidence>
<keyword evidence="3" id="KW-0677">Repeat</keyword>
<evidence type="ECO:0000256" key="4">
    <source>
        <dbReference type="ARBA" id="ARBA00023043"/>
    </source>
</evidence>
<evidence type="ECO:0000313" key="7">
    <source>
        <dbReference type="EMBL" id="CAL1709104.1"/>
    </source>
</evidence>
<evidence type="ECO:0000313" key="8">
    <source>
        <dbReference type="Proteomes" id="UP001497453"/>
    </source>
</evidence>
<organism evidence="7 8">
    <name type="scientific">Somion occarium</name>
    <dbReference type="NCBI Taxonomy" id="3059160"/>
    <lineage>
        <taxon>Eukaryota</taxon>
        <taxon>Fungi</taxon>
        <taxon>Dikarya</taxon>
        <taxon>Basidiomycota</taxon>
        <taxon>Agaricomycotina</taxon>
        <taxon>Agaricomycetes</taxon>
        <taxon>Polyporales</taxon>
        <taxon>Cerrenaceae</taxon>
        <taxon>Somion</taxon>
    </lineage>
</organism>
<evidence type="ECO:0000256" key="2">
    <source>
        <dbReference type="ARBA" id="ARBA00022553"/>
    </source>
</evidence>
<evidence type="ECO:0000256" key="6">
    <source>
        <dbReference type="SAM" id="MobiDB-lite"/>
    </source>
</evidence>
<reference evidence="8" key="1">
    <citation type="submission" date="2024-04" db="EMBL/GenBank/DDBJ databases">
        <authorList>
            <person name="Shaw F."/>
            <person name="Minotto A."/>
        </authorList>
    </citation>
    <scope>NUCLEOTIDE SEQUENCE [LARGE SCALE GENOMIC DNA]</scope>
</reference>
<dbReference type="InterPro" id="IPR038753">
    <property type="entry name" value="NFKBIL1"/>
</dbReference>
<gene>
    <name evidence="7" type="ORF">GFSPODELE1_LOCUS7195</name>
</gene>
<name>A0ABP1DR21_9APHY</name>
<dbReference type="PANTHER" id="PTHR15263:SF1">
    <property type="entry name" value="NF-KAPPA-B INHIBITOR-LIKE PROTEIN 1"/>
    <property type="match status" value="1"/>
</dbReference>
<accession>A0ABP1DR21</accession>
<comment type="subcellular location">
    <subcellularLocation>
        <location evidence="1">Nucleus</location>
    </subcellularLocation>
</comment>
<dbReference type="PANTHER" id="PTHR15263">
    <property type="entry name" value="I-KAPPA-B-LIKE PROTEIN IKBL"/>
    <property type="match status" value="1"/>
</dbReference>
<proteinExistence type="predicted"/>
<dbReference type="Proteomes" id="UP001497453">
    <property type="component" value="Chromosome 5"/>
</dbReference>
<evidence type="ECO:0000256" key="5">
    <source>
        <dbReference type="ARBA" id="ARBA00023242"/>
    </source>
</evidence>
<feature type="compositionally biased region" description="Low complexity" evidence="6">
    <location>
        <begin position="13"/>
        <end position="23"/>
    </location>
</feature>
<dbReference type="EMBL" id="OZ037948">
    <property type="protein sequence ID" value="CAL1709104.1"/>
    <property type="molecule type" value="Genomic_DNA"/>
</dbReference>
<evidence type="ECO:0000256" key="1">
    <source>
        <dbReference type="ARBA" id="ARBA00004123"/>
    </source>
</evidence>